<proteinExistence type="predicted"/>
<reference evidence="2 3" key="1">
    <citation type="submission" date="2024-06" db="EMBL/GenBank/DDBJ databases">
        <title>The Natural Products Discovery Center: Release of the First 8490 Sequenced Strains for Exploring Actinobacteria Biosynthetic Diversity.</title>
        <authorList>
            <person name="Kalkreuter E."/>
            <person name="Kautsar S.A."/>
            <person name="Yang D."/>
            <person name="Bader C.D."/>
            <person name="Teijaro C.N."/>
            <person name="Fluegel L."/>
            <person name="Davis C.M."/>
            <person name="Simpson J.R."/>
            <person name="Lauterbach L."/>
            <person name="Steele A.D."/>
            <person name="Gui C."/>
            <person name="Meng S."/>
            <person name="Li G."/>
            <person name="Viehrig K."/>
            <person name="Ye F."/>
            <person name="Su P."/>
            <person name="Kiefer A.F."/>
            <person name="Nichols A."/>
            <person name="Cepeda A.J."/>
            <person name="Yan W."/>
            <person name="Fan B."/>
            <person name="Jiang Y."/>
            <person name="Adhikari A."/>
            <person name="Zheng C.-J."/>
            <person name="Schuster L."/>
            <person name="Cowan T.M."/>
            <person name="Smanski M.J."/>
            <person name="Chevrette M.G."/>
            <person name="De Carvalho L.P.S."/>
            <person name="Shen B."/>
        </authorList>
    </citation>
    <scope>NUCLEOTIDE SEQUENCE [LARGE SCALE GENOMIC DNA]</scope>
    <source>
        <strain evidence="2 3">NPDC048946</strain>
    </source>
</reference>
<sequence>MFRTANPDPRNEDPDDRRRDRTVFAPGRPGPAPAWQPMCARRAACAITADNGVEPKAGYDASAAPSSTARSDARSDASSAAKTVSRSAPPSNPQPAAEALPQRVPLMPHVRTAGARHLLVPVHTTSHGTDVVRFFKDPVGHRVAVAFTSVALLRNVCGADQRWTEMAEECLRETIAGLGVGAIVRDPRLSAAPVKSPAPGTPRPPAA</sequence>
<organism evidence="2 3">
    <name type="scientific">Streptodolium elevatio</name>
    <dbReference type="NCBI Taxonomy" id="3157996"/>
    <lineage>
        <taxon>Bacteria</taxon>
        <taxon>Bacillati</taxon>
        <taxon>Actinomycetota</taxon>
        <taxon>Actinomycetes</taxon>
        <taxon>Kitasatosporales</taxon>
        <taxon>Streptomycetaceae</taxon>
        <taxon>Streptodolium</taxon>
    </lineage>
</organism>
<feature type="region of interest" description="Disordered" evidence="1">
    <location>
        <begin position="53"/>
        <end position="101"/>
    </location>
</feature>
<name>A0ABV3DPR8_9ACTN</name>
<feature type="compositionally biased region" description="Basic and acidic residues" evidence="1">
    <location>
        <begin position="9"/>
        <end position="22"/>
    </location>
</feature>
<gene>
    <name evidence="2" type="ORF">AB0C36_27010</name>
</gene>
<feature type="region of interest" description="Disordered" evidence="1">
    <location>
        <begin position="1"/>
        <end position="36"/>
    </location>
</feature>
<comment type="caution">
    <text evidence="2">The sequence shown here is derived from an EMBL/GenBank/DDBJ whole genome shotgun (WGS) entry which is preliminary data.</text>
</comment>
<dbReference type="NCBIfam" id="NF042914">
    <property type="entry name" value="SAV915_dom"/>
    <property type="match status" value="1"/>
</dbReference>
<dbReference type="RefSeq" id="WP_358358633.1">
    <property type="nucleotide sequence ID" value="NZ_JBEZFP010000080.1"/>
</dbReference>
<feature type="compositionally biased region" description="Low complexity" evidence="1">
    <location>
        <begin position="60"/>
        <end position="81"/>
    </location>
</feature>
<dbReference type="InterPro" id="IPR049975">
    <property type="entry name" value="SAV_915-like_dom"/>
</dbReference>
<evidence type="ECO:0000313" key="2">
    <source>
        <dbReference type="EMBL" id="MEU8137154.1"/>
    </source>
</evidence>
<dbReference type="EMBL" id="JBEZFP010000080">
    <property type="protein sequence ID" value="MEU8137154.1"/>
    <property type="molecule type" value="Genomic_DNA"/>
</dbReference>
<evidence type="ECO:0000256" key="1">
    <source>
        <dbReference type="SAM" id="MobiDB-lite"/>
    </source>
</evidence>
<keyword evidence="3" id="KW-1185">Reference proteome</keyword>
<evidence type="ECO:0000313" key="3">
    <source>
        <dbReference type="Proteomes" id="UP001551482"/>
    </source>
</evidence>
<accession>A0ABV3DPR8</accession>
<protein>
    <submittedName>
        <fullName evidence="2">SAV_915 family protein</fullName>
    </submittedName>
</protein>
<dbReference type="Proteomes" id="UP001551482">
    <property type="component" value="Unassembled WGS sequence"/>
</dbReference>